<accession>A0ABS8SES1</accession>
<feature type="compositionally biased region" description="Low complexity" evidence="1">
    <location>
        <begin position="96"/>
        <end position="112"/>
    </location>
</feature>
<feature type="non-terminal residue" evidence="2">
    <location>
        <position position="1"/>
    </location>
</feature>
<reference evidence="2 3" key="1">
    <citation type="journal article" date="2021" name="BMC Genomics">
        <title>Datura genome reveals duplications of psychoactive alkaloid biosynthetic genes and high mutation rate following tissue culture.</title>
        <authorList>
            <person name="Rajewski A."/>
            <person name="Carter-House D."/>
            <person name="Stajich J."/>
            <person name="Litt A."/>
        </authorList>
    </citation>
    <scope>NUCLEOTIDE SEQUENCE [LARGE SCALE GENOMIC DNA]</scope>
    <source>
        <strain evidence="2">AR-01</strain>
    </source>
</reference>
<gene>
    <name evidence="2" type="ORF">HAX54_034712</name>
</gene>
<evidence type="ECO:0000313" key="2">
    <source>
        <dbReference type="EMBL" id="MCD7457279.1"/>
    </source>
</evidence>
<sequence>AFNLVGGKAGNKGAEATLTVSISLPLAFFSIPPSGVIQNYFMPSHDANTGPGYNSMSFSSCNISQHGSSLSLLPSSTAAASPASSTPSISRSNIGASSALPSPSISTTAPTS</sequence>
<dbReference type="EMBL" id="JACEIK010000449">
    <property type="protein sequence ID" value="MCD7457279.1"/>
    <property type="molecule type" value="Genomic_DNA"/>
</dbReference>
<evidence type="ECO:0000313" key="3">
    <source>
        <dbReference type="Proteomes" id="UP000823775"/>
    </source>
</evidence>
<protein>
    <submittedName>
        <fullName evidence="2">Uncharacterized protein</fullName>
    </submittedName>
</protein>
<name>A0ABS8SES1_DATST</name>
<dbReference type="Proteomes" id="UP000823775">
    <property type="component" value="Unassembled WGS sequence"/>
</dbReference>
<comment type="caution">
    <text evidence="2">The sequence shown here is derived from an EMBL/GenBank/DDBJ whole genome shotgun (WGS) entry which is preliminary data.</text>
</comment>
<feature type="region of interest" description="Disordered" evidence="1">
    <location>
        <begin position="64"/>
        <end position="112"/>
    </location>
</feature>
<keyword evidence="3" id="KW-1185">Reference proteome</keyword>
<organism evidence="2 3">
    <name type="scientific">Datura stramonium</name>
    <name type="common">Jimsonweed</name>
    <name type="synonym">Common thornapple</name>
    <dbReference type="NCBI Taxonomy" id="4076"/>
    <lineage>
        <taxon>Eukaryota</taxon>
        <taxon>Viridiplantae</taxon>
        <taxon>Streptophyta</taxon>
        <taxon>Embryophyta</taxon>
        <taxon>Tracheophyta</taxon>
        <taxon>Spermatophyta</taxon>
        <taxon>Magnoliopsida</taxon>
        <taxon>eudicotyledons</taxon>
        <taxon>Gunneridae</taxon>
        <taxon>Pentapetalae</taxon>
        <taxon>asterids</taxon>
        <taxon>lamiids</taxon>
        <taxon>Solanales</taxon>
        <taxon>Solanaceae</taxon>
        <taxon>Solanoideae</taxon>
        <taxon>Datureae</taxon>
        <taxon>Datura</taxon>
    </lineage>
</organism>
<feature type="compositionally biased region" description="Low complexity" evidence="1">
    <location>
        <begin position="68"/>
        <end position="88"/>
    </location>
</feature>
<proteinExistence type="predicted"/>
<evidence type="ECO:0000256" key="1">
    <source>
        <dbReference type="SAM" id="MobiDB-lite"/>
    </source>
</evidence>